<feature type="domain" description="SHSP" evidence="3">
    <location>
        <begin position="36"/>
        <end position="147"/>
    </location>
</feature>
<dbReference type="PROSITE" id="PS01031">
    <property type="entry name" value="SHSP"/>
    <property type="match status" value="1"/>
</dbReference>
<comment type="caution">
    <text evidence="4">The sequence shown here is derived from an EMBL/GenBank/DDBJ whole genome shotgun (WGS) entry which is preliminary data.</text>
</comment>
<comment type="similarity">
    <text evidence="1 2">Belongs to the small heat shock protein (HSP20) family.</text>
</comment>
<dbReference type="OrthoDB" id="9809760at2"/>
<evidence type="ECO:0000313" key="5">
    <source>
        <dbReference type="Proteomes" id="UP000318578"/>
    </source>
</evidence>
<dbReference type="AlphaFoldDB" id="A0A558APD1"/>
<evidence type="ECO:0000313" key="4">
    <source>
        <dbReference type="EMBL" id="TVT26102.1"/>
    </source>
</evidence>
<dbReference type="InterPro" id="IPR008978">
    <property type="entry name" value="HSP20-like_chaperone"/>
</dbReference>
<dbReference type="CDD" id="cd06464">
    <property type="entry name" value="ACD_sHsps-like"/>
    <property type="match status" value="1"/>
</dbReference>
<organism evidence="4 5">
    <name type="scientific">Amycolatopsis acidiphila</name>
    <dbReference type="NCBI Taxonomy" id="715473"/>
    <lineage>
        <taxon>Bacteria</taxon>
        <taxon>Bacillati</taxon>
        <taxon>Actinomycetota</taxon>
        <taxon>Actinomycetes</taxon>
        <taxon>Pseudonocardiales</taxon>
        <taxon>Pseudonocardiaceae</taxon>
        <taxon>Amycolatopsis</taxon>
    </lineage>
</organism>
<dbReference type="InterPro" id="IPR002068">
    <property type="entry name" value="A-crystallin/Hsp20_dom"/>
</dbReference>
<dbReference type="Proteomes" id="UP000318578">
    <property type="component" value="Unassembled WGS sequence"/>
</dbReference>
<accession>A0A558APD1</accession>
<dbReference type="EMBL" id="VJZA01000001">
    <property type="protein sequence ID" value="TVT26102.1"/>
    <property type="molecule type" value="Genomic_DNA"/>
</dbReference>
<dbReference type="SUPFAM" id="SSF49764">
    <property type="entry name" value="HSP20-like chaperones"/>
    <property type="match status" value="1"/>
</dbReference>
<dbReference type="Gene3D" id="2.60.40.790">
    <property type="match status" value="1"/>
</dbReference>
<protein>
    <submittedName>
        <fullName evidence="4">Hsp20/alpha crystallin family protein</fullName>
    </submittedName>
</protein>
<dbReference type="PANTHER" id="PTHR11527">
    <property type="entry name" value="HEAT-SHOCK PROTEIN 20 FAMILY MEMBER"/>
    <property type="match status" value="1"/>
</dbReference>
<gene>
    <name evidence="4" type="ORF">FNH06_00365</name>
</gene>
<evidence type="ECO:0000259" key="3">
    <source>
        <dbReference type="PROSITE" id="PS01031"/>
    </source>
</evidence>
<sequence>MALPVLRSSNTVNRWDPFREFEDLHGRLDEWLESAVSGVPVWSPLADVSETADAYLVAVDLPGVKREDVSVELMGTTLAIAGELKEREQAGWFRSRTRRRGRFEYRTTLPHEVDADRVEANLNDGVLSVRIPKSEAMKPRRIEITGN</sequence>
<dbReference type="InterPro" id="IPR031107">
    <property type="entry name" value="Small_HSP"/>
</dbReference>
<proteinExistence type="inferred from homology"/>
<evidence type="ECO:0000256" key="1">
    <source>
        <dbReference type="PROSITE-ProRule" id="PRU00285"/>
    </source>
</evidence>
<keyword evidence="5" id="KW-1185">Reference proteome</keyword>
<dbReference type="Pfam" id="PF00011">
    <property type="entry name" value="HSP20"/>
    <property type="match status" value="1"/>
</dbReference>
<name>A0A558APD1_9PSEU</name>
<reference evidence="4 5" key="1">
    <citation type="submission" date="2019-07" db="EMBL/GenBank/DDBJ databases">
        <title>New species of Amycolatopsis and Streptomyces.</title>
        <authorList>
            <person name="Duangmal K."/>
            <person name="Teo W.F.A."/>
            <person name="Lipun K."/>
        </authorList>
    </citation>
    <scope>NUCLEOTIDE SEQUENCE [LARGE SCALE GENOMIC DNA]</scope>
    <source>
        <strain evidence="4 5">JCM 30562</strain>
    </source>
</reference>
<evidence type="ECO:0000256" key="2">
    <source>
        <dbReference type="RuleBase" id="RU003616"/>
    </source>
</evidence>